<sequence>MNPSKTNTSSSKNSTGSSSDQRTTSTRPNSESEYSCRSSSHLDVHDDMVELGGPGFVQIIHKYLVQHGEICIPKGFVREYGDEDDEDNGDSEGDGESEEIRADITRKGKISITPGGLETQERAIAVQRDFKSSNNYPFFTIGIQPSYVDHKYLPIPSYFEGKEELKELENIKLKVVPNYGRSWIVHLPTWGQAHGTRFSKGVSKFLKDNEVKVGDVCVFEMVTKKTARVHILRS</sequence>
<feature type="region of interest" description="Disordered" evidence="6">
    <location>
        <begin position="1"/>
        <end position="40"/>
    </location>
</feature>
<evidence type="ECO:0000313" key="9">
    <source>
        <dbReference type="Proteomes" id="UP001177140"/>
    </source>
</evidence>
<dbReference type="PROSITE" id="PS50863">
    <property type="entry name" value="B3"/>
    <property type="match status" value="1"/>
</dbReference>
<organism evidence="8 9">
    <name type="scientific">Papaver nudicaule</name>
    <name type="common">Iceland poppy</name>
    <dbReference type="NCBI Taxonomy" id="74823"/>
    <lineage>
        <taxon>Eukaryota</taxon>
        <taxon>Viridiplantae</taxon>
        <taxon>Streptophyta</taxon>
        <taxon>Embryophyta</taxon>
        <taxon>Tracheophyta</taxon>
        <taxon>Spermatophyta</taxon>
        <taxon>Magnoliopsida</taxon>
        <taxon>Ranunculales</taxon>
        <taxon>Papaveraceae</taxon>
        <taxon>Papaveroideae</taxon>
        <taxon>Papaver</taxon>
    </lineage>
</organism>
<evidence type="ECO:0000256" key="2">
    <source>
        <dbReference type="ARBA" id="ARBA00023015"/>
    </source>
</evidence>
<dbReference type="GO" id="GO:0003677">
    <property type="term" value="F:DNA binding"/>
    <property type="evidence" value="ECO:0007669"/>
    <property type="project" value="UniProtKB-KW"/>
</dbReference>
<dbReference type="InterPro" id="IPR015300">
    <property type="entry name" value="DNA-bd_pseudobarrel_sf"/>
</dbReference>
<dbReference type="SUPFAM" id="SSF101936">
    <property type="entry name" value="DNA-binding pseudobarrel domain"/>
    <property type="match status" value="1"/>
</dbReference>
<accession>A0AA41SEX4</accession>
<keyword evidence="4" id="KW-0804">Transcription</keyword>
<keyword evidence="9" id="KW-1185">Reference proteome</keyword>
<dbReference type="AlphaFoldDB" id="A0AA41SEX4"/>
<gene>
    <name evidence="8" type="ORF">MKW94_005452</name>
</gene>
<dbReference type="Proteomes" id="UP001177140">
    <property type="component" value="Unassembled WGS sequence"/>
</dbReference>
<reference evidence="8" key="1">
    <citation type="submission" date="2022-03" db="EMBL/GenBank/DDBJ databases">
        <title>A functionally conserved STORR gene fusion in Papaver species that diverged 16.8 million years ago.</title>
        <authorList>
            <person name="Catania T."/>
        </authorList>
    </citation>
    <scope>NUCLEOTIDE SEQUENCE</scope>
    <source>
        <strain evidence="8">S-191538</strain>
    </source>
</reference>
<dbReference type="Gene3D" id="2.40.330.10">
    <property type="entry name" value="DNA-binding pseudobarrel domain"/>
    <property type="match status" value="1"/>
</dbReference>
<keyword evidence="5" id="KW-0539">Nucleus</keyword>
<dbReference type="EMBL" id="JAJJMA010155291">
    <property type="protein sequence ID" value="MCL7035292.1"/>
    <property type="molecule type" value="Genomic_DNA"/>
</dbReference>
<dbReference type="Pfam" id="PF02362">
    <property type="entry name" value="B3"/>
    <property type="match status" value="1"/>
</dbReference>
<feature type="compositionally biased region" description="Polar residues" evidence="6">
    <location>
        <begin position="20"/>
        <end position="29"/>
    </location>
</feature>
<evidence type="ECO:0000313" key="8">
    <source>
        <dbReference type="EMBL" id="MCL7035292.1"/>
    </source>
</evidence>
<dbReference type="PANTHER" id="PTHR31674:SF25">
    <property type="entry name" value="B3 DOMAIN-CONTAINING TRANSCRIPTION FACTOR VRN1-LIKE"/>
    <property type="match status" value="1"/>
</dbReference>
<dbReference type="GO" id="GO:0005634">
    <property type="term" value="C:nucleus"/>
    <property type="evidence" value="ECO:0007669"/>
    <property type="project" value="UniProtKB-SubCell"/>
</dbReference>
<dbReference type="CDD" id="cd10017">
    <property type="entry name" value="B3_DNA"/>
    <property type="match status" value="1"/>
</dbReference>
<evidence type="ECO:0000256" key="6">
    <source>
        <dbReference type="SAM" id="MobiDB-lite"/>
    </source>
</evidence>
<keyword evidence="3" id="KW-0238">DNA-binding</keyword>
<keyword evidence="2" id="KW-0805">Transcription regulation</keyword>
<dbReference type="InterPro" id="IPR039218">
    <property type="entry name" value="REM_fam"/>
</dbReference>
<evidence type="ECO:0000259" key="7">
    <source>
        <dbReference type="PROSITE" id="PS50863"/>
    </source>
</evidence>
<comment type="subcellular location">
    <subcellularLocation>
        <location evidence="1">Nucleus</location>
    </subcellularLocation>
</comment>
<name>A0AA41SEX4_PAPNU</name>
<comment type="caution">
    <text evidence="8">The sequence shown here is derived from an EMBL/GenBank/DDBJ whole genome shotgun (WGS) entry which is preliminary data.</text>
</comment>
<evidence type="ECO:0000256" key="3">
    <source>
        <dbReference type="ARBA" id="ARBA00023125"/>
    </source>
</evidence>
<feature type="domain" description="TF-B3" evidence="7">
    <location>
        <begin position="138"/>
        <end position="234"/>
    </location>
</feature>
<dbReference type="PANTHER" id="PTHR31674">
    <property type="entry name" value="B3 DOMAIN-CONTAINING PROTEIN REM-LIKE 3-RELATED"/>
    <property type="match status" value="1"/>
</dbReference>
<evidence type="ECO:0000256" key="5">
    <source>
        <dbReference type="ARBA" id="ARBA00023242"/>
    </source>
</evidence>
<evidence type="ECO:0000256" key="4">
    <source>
        <dbReference type="ARBA" id="ARBA00023163"/>
    </source>
</evidence>
<protein>
    <recommendedName>
        <fullName evidence="7">TF-B3 domain-containing protein</fullName>
    </recommendedName>
</protein>
<dbReference type="InterPro" id="IPR003340">
    <property type="entry name" value="B3_DNA-bd"/>
</dbReference>
<feature type="compositionally biased region" description="Low complexity" evidence="6">
    <location>
        <begin position="1"/>
        <end position="19"/>
    </location>
</feature>
<proteinExistence type="predicted"/>
<feature type="region of interest" description="Disordered" evidence="6">
    <location>
        <begin position="81"/>
        <end position="102"/>
    </location>
</feature>
<evidence type="ECO:0000256" key="1">
    <source>
        <dbReference type="ARBA" id="ARBA00004123"/>
    </source>
</evidence>
<feature type="compositionally biased region" description="Acidic residues" evidence="6">
    <location>
        <begin position="81"/>
        <end position="97"/>
    </location>
</feature>